<evidence type="ECO:0000259" key="6">
    <source>
        <dbReference type="SMART" id="SM00702"/>
    </source>
</evidence>
<dbReference type="SMART" id="SM00702">
    <property type="entry name" value="P4Hc"/>
    <property type="match status" value="1"/>
</dbReference>
<name>A0A7M5XB62_9CNID</name>
<dbReference type="PANTHER" id="PTHR12907:SF26">
    <property type="entry name" value="HIF PROLYL HYDROXYLASE, ISOFORM C"/>
    <property type="match status" value="1"/>
</dbReference>
<dbReference type="GO" id="GO:0008198">
    <property type="term" value="F:ferrous iron binding"/>
    <property type="evidence" value="ECO:0007669"/>
    <property type="project" value="TreeGrafter"/>
</dbReference>
<evidence type="ECO:0000313" key="7">
    <source>
        <dbReference type="EnsemblMetazoa" id="CLYHEMP020690.1"/>
    </source>
</evidence>
<keyword evidence="8" id="KW-1185">Reference proteome</keyword>
<dbReference type="AlphaFoldDB" id="A0A7M5XB62"/>
<organism evidence="7 8">
    <name type="scientific">Clytia hemisphaerica</name>
    <dbReference type="NCBI Taxonomy" id="252671"/>
    <lineage>
        <taxon>Eukaryota</taxon>
        <taxon>Metazoa</taxon>
        <taxon>Cnidaria</taxon>
        <taxon>Hydrozoa</taxon>
        <taxon>Hydroidolina</taxon>
        <taxon>Leptothecata</taxon>
        <taxon>Obeliida</taxon>
        <taxon>Clytiidae</taxon>
        <taxon>Clytia</taxon>
    </lineage>
</organism>
<feature type="compositionally biased region" description="Polar residues" evidence="5">
    <location>
        <begin position="13"/>
        <end position="29"/>
    </location>
</feature>
<comment type="cofactor">
    <cofactor evidence="1">
        <name>L-ascorbate</name>
        <dbReference type="ChEBI" id="CHEBI:38290"/>
    </cofactor>
</comment>
<dbReference type="GO" id="GO:0031543">
    <property type="term" value="F:peptidyl-proline dioxygenase activity"/>
    <property type="evidence" value="ECO:0007669"/>
    <property type="project" value="TreeGrafter"/>
</dbReference>
<evidence type="ECO:0000256" key="2">
    <source>
        <dbReference type="ARBA" id="ARBA00022896"/>
    </source>
</evidence>
<reference evidence="7" key="1">
    <citation type="submission" date="2021-01" db="UniProtKB">
        <authorList>
            <consortium name="EnsemblMetazoa"/>
        </authorList>
    </citation>
    <scope>IDENTIFICATION</scope>
</reference>
<dbReference type="EnsemblMetazoa" id="CLYHEMT020690.1">
    <property type="protein sequence ID" value="CLYHEMP020690.1"/>
    <property type="gene ID" value="CLYHEMG020690"/>
</dbReference>
<evidence type="ECO:0000313" key="8">
    <source>
        <dbReference type="Proteomes" id="UP000594262"/>
    </source>
</evidence>
<proteinExistence type="predicted"/>
<evidence type="ECO:0000256" key="4">
    <source>
        <dbReference type="ARBA" id="ARBA00023002"/>
    </source>
</evidence>
<dbReference type="GO" id="GO:0031418">
    <property type="term" value="F:L-ascorbic acid binding"/>
    <property type="evidence" value="ECO:0007669"/>
    <property type="project" value="UniProtKB-KW"/>
</dbReference>
<protein>
    <recommendedName>
        <fullName evidence="6">Prolyl 4-hydroxylase alpha subunit domain-containing protein</fullName>
    </recommendedName>
</protein>
<evidence type="ECO:0000256" key="1">
    <source>
        <dbReference type="ARBA" id="ARBA00001961"/>
    </source>
</evidence>
<dbReference type="Pfam" id="PF13640">
    <property type="entry name" value="2OG-FeII_Oxy_3"/>
    <property type="match status" value="1"/>
</dbReference>
<dbReference type="InterPro" id="IPR051559">
    <property type="entry name" value="HIF_prolyl_hydroxylases"/>
</dbReference>
<feature type="region of interest" description="Disordered" evidence="5">
    <location>
        <begin position="13"/>
        <end position="40"/>
    </location>
</feature>
<dbReference type="Proteomes" id="UP000594262">
    <property type="component" value="Unplaced"/>
</dbReference>
<sequence>MEGFSSSLRRIKTVNETQPSKDSSSTGPTNDHVWERANTPTDSTISGFDLNSIDEELRTINIVEALNDTGICILDNFFSKEQSMKIAKVTKFLYQNIPGLFTEPLNMTPPSKKFRFDKTCWVKGTENFVECYSEVNRAFAKLIKDILDDYNSTGIDAKPDENRSRSSTKKRVKITHRSKIQISCFPKNTGGYLPHIDNPRDNGRILTLVYYPNEKYDLEECGGLSRFYVNDKTKMMNVEPIQNRLVIYWSDKRVITETLPTFRDVFSLSCWFFGAMK</sequence>
<keyword evidence="3" id="KW-0223">Dioxygenase</keyword>
<keyword evidence="4" id="KW-0560">Oxidoreductase</keyword>
<feature type="domain" description="Prolyl 4-hydroxylase alpha subunit" evidence="6">
    <location>
        <begin position="69"/>
        <end position="273"/>
    </location>
</feature>
<accession>A0A7M5XB62</accession>
<evidence type="ECO:0000256" key="3">
    <source>
        <dbReference type="ARBA" id="ARBA00022964"/>
    </source>
</evidence>
<dbReference type="Gene3D" id="2.60.120.620">
    <property type="entry name" value="q2cbj1_9rhob like domain"/>
    <property type="match status" value="1"/>
</dbReference>
<dbReference type="InterPro" id="IPR044862">
    <property type="entry name" value="Pro_4_hyd_alph_FE2OG_OXY"/>
</dbReference>
<dbReference type="GO" id="GO:0071456">
    <property type="term" value="P:cellular response to hypoxia"/>
    <property type="evidence" value="ECO:0007669"/>
    <property type="project" value="TreeGrafter"/>
</dbReference>
<keyword evidence="2" id="KW-0847">Vitamin C</keyword>
<evidence type="ECO:0000256" key="5">
    <source>
        <dbReference type="SAM" id="MobiDB-lite"/>
    </source>
</evidence>
<dbReference type="InterPro" id="IPR006620">
    <property type="entry name" value="Pro_4_hyd_alph"/>
</dbReference>
<dbReference type="PANTHER" id="PTHR12907">
    <property type="entry name" value="EGL NINE HOMOLOG-RELATED"/>
    <property type="match status" value="1"/>
</dbReference>
<dbReference type="OrthoDB" id="76265at2759"/>